<evidence type="ECO:0000259" key="5">
    <source>
        <dbReference type="SMART" id="SM00906"/>
    </source>
</evidence>
<evidence type="ECO:0000256" key="2">
    <source>
        <dbReference type="ARBA" id="ARBA00023125"/>
    </source>
</evidence>
<evidence type="ECO:0000256" key="1">
    <source>
        <dbReference type="ARBA" id="ARBA00023015"/>
    </source>
</evidence>
<name>A0A6A6B4W7_9PEZI</name>
<dbReference type="EMBL" id="ML995495">
    <property type="protein sequence ID" value="KAF2138906.1"/>
    <property type="molecule type" value="Genomic_DNA"/>
</dbReference>
<sequence>MREALLPKDLGDTFISAYFNIIHPQIPVLVYSEIQKHWSKLWEPPDRNDRGAAQRALVLMVLAIGAQVTKLQKTGEAECFTKWAEYFCDRAQLPPAHLQEPTLEAVHYYLLKAMYYFQGMRYGDGYIYIGYAARSAHSSGIHTSQVTAGSNAGMNRLRLTFWSIFSLEKLNALFSGRPSSLIESQVDAEYPIDLTVTGECPVWLRPLVFNAYTRASAEIGKIVDKVLNGIYPMGEKQSGQPVAYYDELLESLVVTLPRYLSFQDSEAPLGESWQEIQRLYLGIEFYLTRVLIHRPALISAAVFGYDDDPHKTAALQKSIDTACSSATSLVKLVSEACHKRAPGIIQDGGVAFYLISACVTLLYDVLDPKTLPDRAKATFEVVESGIQCLDKMAHVGPTTGKALSLEIMKVAKGALCSGSEDVGLGGDFTEIFPWLNDITFERIDLYQEDQMHSMLESGVISNLSDWLSESQSNIQPFNSIQSTGDPNIWGNELDEIGLPSTF</sequence>
<dbReference type="OrthoDB" id="5296287at2759"/>
<reference evidence="6" key="1">
    <citation type="journal article" date="2020" name="Stud. Mycol.">
        <title>101 Dothideomycetes genomes: a test case for predicting lifestyles and emergence of pathogens.</title>
        <authorList>
            <person name="Haridas S."/>
            <person name="Albert R."/>
            <person name="Binder M."/>
            <person name="Bloem J."/>
            <person name="Labutti K."/>
            <person name="Salamov A."/>
            <person name="Andreopoulos B."/>
            <person name="Baker S."/>
            <person name="Barry K."/>
            <person name="Bills G."/>
            <person name="Bluhm B."/>
            <person name="Cannon C."/>
            <person name="Castanera R."/>
            <person name="Culley D."/>
            <person name="Daum C."/>
            <person name="Ezra D."/>
            <person name="Gonzalez J."/>
            <person name="Henrissat B."/>
            <person name="Kuo A."/>
            <person name="Liang C."/>
            <person name="Lipzen A."/>
            <person name="Lutzoni F."/>
            <person name="Magnuson J."/>
            <person name="Mondo S."/>
            <person name="Nolan M."/>
            <person name="Ohm R."/>
            <person name="Pangilinan J."/>
            <person name="Park H.-J."/>
            <person name="Ramirez L."/>
            <person name="Alfaro M."/>
            <person name="Sun H."/>
            <person name="Tritt A."/>
            <person name="Yoshinaga Y."/>
            <person name="Zwiers L.-H."/>
            <person name="Turgeon B."/>
            <person name="Goodwin S."/>
            <person name="Spatafora J."/>
            <person name="Crous P."/>
            <person name="Grigoriev I."/>
        </authorList>
    </citation>
    <scope>NUCLEOTIDE SEQUENCE</scope>
    <source>
        <strain evidence="6">CBS 121167</strain>
    </source>
</reference>
<dbReference type="PANTHER" id="PTHR47424:SF3">
    <property type="entry name" value="REGULATORY PROTEIN GAL4"/>
    <property type="match status" value="1"/>
</dbReference>
<dbReference type="Proteomes" id="UP000799438">
    <property type="component" value="Unassembled WGS sequence"/>
</dbReference>
<gene>
    <name evidence="6" type="ORF">K452DRAFT_300956</name>
</gene>
<evidence type="ECO:0000313" key="6">
    <source>
        <dbReference type="EMBL" id="KAF2138906.1"/>
    </source>
</evidence>
<dbReference type="CDD" id="cd12148">
    <property type="entry name" value="fungal_TF_MHR"/>
    <property type="match status" value="1"/>
</dbReference>
<dbReference type="SMART" id="SM00906">
    <property type="entry name" value="Fungal_trans"/>
    <property type="match status" value="1"/>
</dbReference>
<dbReference type="Pfam" id="PF04082">
    <property type="entry name" value="Fungal_trans"/>
    <property type="match status" value="1"/>
</dbReference>
<feature type="domain" description="Xylanolytic transcriptional activator regulatory" evidence="5">
    <location>
        <begin position="125"/>
        <end position="197"/>
    </location>
</feature>
<dbReference type="GO" id="GO:0006351">
    <property type="term" value="P:DNA-templated transcription"/>
    <property type="evidence" value="ECO:0007669"/>
    <property type="project" value="InterPro"/>
</dbReference>
<evidence type="ECO:0000256" key="4">
    <source>
        <dbReference type="ARBA" id="ARBA00023242"/>
    </source>
</evidence>
<evidence type="ECO:0000256" key="3">
    <source>
        <dbReference type="ARBA" id="ARBA00023163"/>
    </source>
</evidence>
<organism evidence="6 7">
    <name type="scientific">Aplosporella prunicola CBS 121167</name>
    <dbReference type="NCBI Taxonomy" id="1176127"/>
    <lineage>
        <taxon>Eukaryota</taxon>
        <taxon>Fungi</taxon>
        <taxon>Dikarya</taxon>
        <taxon>Ascomycota</taxon>
        <taxon>Pezizomycotina</taxon>
        <taxon>Dothideomycetes</taxon>
        <taxon>Dothideomycetes incertae sedis</taxon>
        <taxon>Botryosphaeriales</taxon>
        <taxon>Aplosporellaceae</taxon>
        <taxon>Aplosporella</taxon>
    </lineage>
</organism>
<dbReference type="InterPro" id="IPR051127">
    <property type="entry name" value="Fungal_SecMet_Regulators"/>
</dbReference>
<keyword evidence="3" id="KW-0804">Transcription</keyword>
<keyword evidence="7" id="KW-1185">Reference proteome</keyword>
<dbReference type="GO" id="GO:0003677">
    <property type="term" value="F:DNA binding"/>
    <property type="evidence" value="ECO:0007669"/>
    <property type="project" value="UniProtKB-KW"/>
</dbReference>
<dbReference type="RefSeq" id="XP_033394619.1">
    <property type="nucleotide sequence ID" value="XM_033542388.1"/>
</dbReference>
<dbReference type="AlphaFoldDB" id="A0A6A6B4W7"/>
<dbReference type="GO" id="GO:0008270">
    <property type="term" value="F:zinc ion binding"/>
    <property type="evidence" value="ECO:0007669"/>
    <property type="project" value="InterPro"/>
</dbReference>
<accession>A0A6A6B4W7</accession>
<evidence type="ECO:0000313" key="7">
    <source>
        <dbReference type="Proteomes" id="UP000799438"/>
    </source>
</evidence>
<protein>
    <recommendedName>
        <fullName evidence="5">Xylanolytic transcriptional activator regulatory domain-containing protein</fullName>
    </recommendedName>
</protein>
<dbReference type="GeneID" id="54299885"/>
<keyword evidence="2" id="KW-0238">DNA-binding</keyword>
<proteinExistence type="predicted"/>
<dbReference type="PANTHER" id="PTHR47424">
    <property type="entry name" value="REGULATORY PROTEIN GAL4"/>
    <property type="match status" value="1"/>
</dbReference>
<keyword evidence="1" id="KW-0805">Transcription regulation</keyword>
<dbReference type="InterPro" id="IPR007219">
    <property type="entry name" value="XnlR_reg_dom"/>
</dbReference>
<keyword evidence="4" id="KW-0539">Nucleus</keyword>